<feature type="domain" description="Glycosyltransferase 2-like" evidence="2">
    <location>
        <begin position="405"/>
        <end position="512"/>
    </location>
</feature>
<gene>
    <name evidence="4" type="ORF">DJ021_16580</name>
</gene>
<reference evidence="5" key="1">
    <citation type="submission" date="2018-05" db="EMBL/GenBank/DDBJ databases">
        <authorList>
            <person name="Li X."/>
        </authorList>
    </citation>
    <scope>NUCLEOTIDE SEQUENCE [LARGE SCALE GENOMIC DNA]</scope>
    <source>
        <strain evidence="5">HKS-05</strain>
    </source>
</reference>
<dbReference type="PANTHER" id="PTHR43630">
    <property type="entry name" value="POLY-BETA-1,6-N-ACETYL-D-GLUCOSAMINE SYNTHASE"/>
    <property type="match status" value="1"/>
</dbReference>
<dbReference type="Gene3D" id="1.25.40.10">
    <property type="entry name" value="Tetratricopeptide repeat domain"/>
    <property type="match status" value="1"/>
</dbReference>
<dbReference type="RefSeq" id="WP_111458593.1">
    <property type="nucleotide sequence ID" value="NZ_QFYP01000001.1"/>
</dbReference>
<dbReference type="Proteomes" id="UP000249842">
    <property type="component" value="Unassembled WGS sequence"/>
</dbReference>
<dbReference type="SUPFAM" id="SSF53448">
    <property type="entry name" value="Nucleotide-diphospho-sugar transferases"/>
    <property type="match status" value="2"/>
</dbReference>
<accession>A0A328B4H0</accession>
<dbReference type="AlphaFoldDB" id="A0A328B4H0"/>
<dbReference type="CDD" id="cd06532">
    <property type="entry name" value="Glyco_transf_25"/>
    <property type="match status" value="1"/>
</dbReference>
<sequence length="923" mass="103667">MNAEGRTVCLCMIVKNEAPVIRRCLDSVRPIIDYWVIVDTGSTDGTQDIIRAHLAGLPGELHERPWRDFAFNRSEALALARPHAAYSLIIDADDALELKAGFELPELDADALMVDIADGGITYQRMQLVANRLPWRYEGVLHEFLTCEGSAPPGHLDGVVMRRNHDGARRRDPTTYQRDAAVLERALATEPSDFLRARYTFYLAQSYKDFGERSKAVEYYLKRAELGFWDQEIYISLYRAAQLKDELGADKDEVLALYRRAAEVCPWRAEALHGACRLCRLEGRNAEGYEIGKPGLQLSASPGDLFVETWIYDYGLRDEFSVNAYWAEHHQEALDASLAILARPDLPPGDRDRIASNARFSVTRLAERPATRLELAVRGPEIASPAFAPALPAPAVRRSSSGLVSIITPTGGRPEFLQAAMGYFGSQDYSDVEWLILDDSSEPHPALRQAEAPNVSYQHTEGRLTVGEKRNRLIDRARGEYIVQFDDDDFYAPSYVSRMLAALNDQRADLVNLRGWFLYDERSDFFGYWDLQRKQGPHYRCDAGGATLVSLDGTNNGGFADNELGFGFSYAFRKAVWEAAPYPDVDFDEDGQFARQARERFRIDGVYDRTGVALHYLHNRSSSRCFPQYELPKFQAELIFPSLNPRTLRFDPQRDEVASAPGRDKARLSECAKPTAGAKPGPEMHVINLDRSRDRWTSFMARNDHLARVQRFPAVEGALLDRDELVSSGLIRPDCTYSAGTLGCALSHIALWRKAVEAERPLTVFEDDVSVDLGFDERSAALMRELPDDWDLVLWGYLVDRLRLWVDYGTSKAAIEFFGSDLSDHETFQAAAGEPRLVRLVNAFGMVGYSISPKGARALLGECLPLRHRGIHFVQGMDYWDEGIDTAANALYPTLKAYACLPPLVVQDRVGFAVSARLNLEAR</sequence>
<evidence type="ECO:0000313" key="4">
    <source>
        <dbReference type="EMBL" id="RAK61301.1"/>
    </source>
</evidence>
<comment type="similarity">
    <text evidence="1">Belongs to the glycosyltransferase 2 family. WaaE/KdtX subfamily.</text>
</comment>
<dbReference type="InterPro" id="IPR001173">
    <property type="entry name" value="Glyco_trans_2-like"/>
</dbReference>
<dbReference type="InterPro" id="IPR011990">
    <property type="entry name" value="TPR-like_helical_dom_sf"/>
</dbReference>
<protein>
    <recommendedName>
        <fullName evidence="6">Glycosyl transferase</fullName>
    </recommendedName>
</protein>
<dbReference type="CDD" id="cd00761">
    <property type="entry name" value="Glyco_tranf_GTA_type"/>
    <property type="match status" value="1"/>
</dbReference>
<evidence type="ECO:0000256" key="1">
    <source>
        <dbReference type="ARBA" id="ARBA00038494"/>
    </source>
</evidence>
<dbReference type="PANTHER" id="PTHR43630:SF2">
    <property type="entry name" value="GLYCOSYLTRANSFERASE"/>
    <property type="match status" value="1"/>
</dbReference>
<dbReference type="EMBL" id="QFYP01000001">
    <property type="protein sequence ID" value="RAK61301.1"/>
    <property type="molecule type" value="Genomic_DNA"/>
</dbReference>
<dbReference type="InterPro" id="IPR029044">
    <property type="entry name" value="Nucleotide-diphossugar_trans"/>
</dbReference>
<dbReference type="SUPFAM" id="SSF81901">
    <property type="entry name" value="HCP-like"/>
    <property type="match status" value="1"/>
</dbReference>
<feature type="domain" description="Glycosyltransferase 2-like" evidence="2">
    <location>
        <begin position="10"/>
        <end position="96"/>
    </location>
</feature>
<proteinExistence type="inferred from homology"/>
<comment type="caution">
    <text evidence="4">The sequence shown here is derived from an EMBL/GenBank/DDBJ whole genome shotgun (WGS) entry which is preliminary data.</text>
</comment>
<dbReference type="Pfam" id="PF01755">
    <property type="entry name" value="Glyco_transf_25"/>
    <property type="match status" value="1"/>
</dbReference>
<keyword evidence="5" id="KW-1185">Reference proteome</keyword>
<dbReference type="Pfam" id="PF00535">
    <property type="entry name" value="Glycos_transf_2"/>
    <property type="match status" value="2"/>
</dbReference>
<organism evidence="4 5">
    <name type="scientific">Phenylobacterium hankyongense</name>
    <dbReference type="NCBI Taxonomy" id="1813876"/>
    <lineage>
        <taxon>Bacteria</taxon>
        <taxon>Pseudomonadati</taxon>
        <taxon>Pseudomonadota</taxon>
        <taxon>Alphaproteobacteria</taxon>
        <taxon>Caulobacterales</taxon>
        <taxon>Caulobacteraceae</taxon>
        <taxon>Phenylobacterium</taxon>
    </lineage>
</organism>
<evidence type="ECO:0000259" key="3">
    <source>
        <dbReference type="Pfam" id="PF01755"/>
    </source>
</evidence>
<dbReference type="InterPro" id="IPR002654">
    <property type="entry name" value="Glyco_trans_25"/>
</dbReference>
<feature type="domain" description="Glycosyl transferase family 25" evidence="3">
    <location>
        <begin position="683"/>
        <end position="861"/>
    </location>
</feature>
<dbReference type="Gene3D" id="3.90.550.10">
    <property type="entry name" value="Spore Coat Polysaccharide Biosynthesis Protein SpsA, Chain A"/>
    <property type="match status" value="2"/>
</dbReference>
<name>A0A328B4H0_9CAUL</name>
<dbReference type="OrthoDB" id="9815923at2"/>
<evidence type="ECO:0008006" key="6">
    <source>
        <dbReference type="Google" id="ProtNLM"/>
    </source>
</evidence>
<evidence type="ECO:0000313" key="5">
    <source>
        <dbReference type="Proteomes" id="UP000249842"/>
    </source>
</evidence>
<evidence type="ECO:0000259" key="2">
    <source>
        <dbReference type="Pfam" id="PF00535"/>
    </source>
</evidence>